<dbReference type="InterPro" id="IPR051393">
    <property type="entry name" value="ABC_transporter_permease"/>
</dbReference>
<evidence type="ECO:0000256" key="7">
    <source>
        <dbReference type="RuleBase" id="RU363032"/>
    </source>
</evidence>
<organism evidence="9 10">
    <name type="scientific">Paracholeplasma manati</name>
    <dbReference type="NCBI Taxonomy" id="591373"/>
    <lineage>
        <taxon>Bacteria</taxon>
        <taxon>Bacillati</taxon>
        <taxon>Mycoplasmatota</taxon>
        <taxon>Mollicutes</taxon>
        <taxon>Acholeplasmatales</taxon>
        <taxon>Acholeplasmataceae</taxon>
        <taxon>Paracholeplasma</taxon>
    </lineage>
</organism>
<dbReference type="CDD" id="cd06261">
    <property type="entry name" value="TM_PBP2"/>
    <property type="match status" value="1"/>
</dbReference>
<dbReference type="Gene3D" id="1.10.3720.10">
    <property type="entry name" value="MetI-like"/>
    <property type="match status" value="1"/>
</dbReference>
<dbReference type="RefSeq" id="WP_263607563.1">
    <property type="nucleotide sequence ID" value="NZ_JAOVQM010000001.1"/>
</dbReference>
<feature type="transmembrane region" description="Helical" evidence="7">
    <location>
        <begin position="47"/>
        <end position="67"/>
    </location>
</feature>
<accession>A0ABT2Y3Y9</accession>
<sequence length="349" mass="39315">MNKQDSRLKEMIWVFRSKLHHMAVIIDNFLSKFGLEFIVRWPAWLKAIFYLIPALTLLMIFTFYPIFNSFLISFYTGYNIQRGDFEGYILFGNYLTVLRHANFGRAIFNTSMIVLISVPVTIFVGLMIAVALNAIKPLKGFYQSIFFLPYVTNSIAIGLVFAFMFKGNSNDLTNLGLANQVLTWVGLQPIVWIGVGATYWSAMSVILIYSVWNGLAFKIIVFLAGIQGIDKQYYQAAQIDGASRSKSFYRITVPMISPMIFYILITSVIGAFKTYSSVVAIIDRTGLITTGANGTINLKTIVFYIYDYIGLASQDGLMSYASAAAIILFGIILVFTLLQLEVGKRRVHY</sequence>
<comment type="caution">
    <text evidence="9">The sequence shown here is derived from an EMBL/GenBank/DDBJ whole genome shotgun (WGS) entry which is preliminary data.</text>
</comment>
<evidence type="ECO:0000313" key="10">
    <source>
        <dbReference type="Proteomes" id="UP001177160"/>
    </source>
</evidence>
<dbReference type="InterPro" id="IPR035906">
    <property type="entry name" value="MetI-like_sf"/>
</dbReference>
<keyword evidence="6 7" id="KW-0472">Membrane</keyword>
<evidence type="ECO:0000313" key="9">
    <source>
        <dbReference type="EMBL" id="MCV2231443.1"/>
    </source>
</evidence>
<feature type="domain" description="ABC transmembrane type-1" evidence="8">
    <location>
        <begin position="107"/>
        <end position="339"/>
    </location>
</feature>
<feature type="transmembrane region" description="Helical" evidence="7">
    <location>
        <begin position="317"/>
        <end position="338"/>
    </location>
</feature>
<evidence type="ECO:0000256" key="6">
    <source>
        <dbReference type="ARBA" id="ARBA00023136"/>
    </source>
</evidence>
<dbReference type="PROSITE" id="PS50928">
    <property type="entry name" value="ABC_TM1"/>
    <property type="match status" value="1"/>
</dbReference>
<evidence type="ECO:0000256" key="3">
    <source>
        <dbReference type="ARBA" id="ARBA00022475"/>
    </source>
</evidence>
<reference evidence="9" key="1">
    <citation type="submission" date="2022-09" db="EMBL/GenBank/DDBJ databases">
        <title>Novel Mycoplasma species identified in domestic and wild animals.</title>
        <authorList>
            <person name="Volokhov D.V."/>
            <person name="Furtak V.A."/>
            <person name="Zagorodnyaya T.A."/>
        </authorList>
    </citation>
    <scope>NUCLEOTIDE SEQUENCE</scope>
    <source>
        <strain evidence="9">Oakley</strain>
    </source>
</reference>
<evidence type="ECO:0000256" key="1">
    <source>
        <dbReference type="ARBA" id="ARBA00004651"/>
    </source>
</evidence>
<dbReference type="PANTHER" id="PTHR30193">
    <property type="entry name" value="ABC TRANSPORTER PERMEASE PROTEIN"/>
    <property type="match status" value="1"/>
</dbReference>
<feature type="transmembrane region" description="Helical" evidence="7">
    <location>
        <begin position="206"/>
        <end position="226"/>
    </location>
</feature>
<keyword evidence="5 7" id="KW-1133">Transmembrane helix</keyword>
<gene>
    <name evidence="9" type="ORF">N7548_01200</name>
</gene>
<feature type="transmembrane region" description="Helical" evidence="7">
    <location>
        <begin position="177"/>
        <end position="200"/>
    </location>
</feature>
<name>A0ABT2Y3Y9_9MOLU</name>
<comment type="subcellular location">
    <subcellularLocation>
        <location evidence="1 7">Cell membrane</location>
        <topology evidence="1 7">Multi-pass membrane protein</topology>
    </subcellularLocation>
</comment>
<evidence type="ECO:0000256" key="4">
    <source>
        <dbReference type="ARBA" id="ARBA00022692"/>
    </source>
</evidence>
<feature type="transmembrane region" description="Helical" evidence="7">
    <location>
        <begin position="112"/>
        <end position="135"/>
    </location>
</feature>
<proteinExistence type="inferred from homology"/>
<dbReference type="PANTHER" id="PTHR30193:SF37">
    <property type="entry name" value="INNER MEMBRANE ABC TRANSPORTER PERMEASE PROTEIN YCJO"/>
    <property type="match status" value="1"/>
</dbReference>
<keyword evidence="3" id="KW-1003">Cell membrane</keyword>
<keyword evidence="4 7" id="KW-0812">Transmembrane</keyword>
<evidence type="ECO:0000256" key="2">
    <source>
        <dbReference type="ARBA" id="ARBA00022448"/>
    </source>
</evidence>
<dbReference type="Proteomes" id="UP001177160">
    <property type="component" value="Unassembled WGS sequence"/>
</dbReference>
<feature type="transmembrane region" description="Helical" evidence="7">
    <location>
        <begin position="247"/>
        <end position="272"/>
    </location>
</feature>
<protein>
    <submittedName>
        <fullName evidence="9">Sugar ABC transporter permease</fullName>
    </submittedName>
</protein>
<evidence type="ECO:0000256" key="5">
    <source>
        <dbReference type="ARBA" id="ARBA00022989"/>
    </source>
</evidence>
<feature type="transmembrane region" description="Helical" evidence="7">
    <location>
        <begin position="141"/>
        <end position="165"/>
    </location>
</feature>
<dbReference type="InterPro" id="IPR000515">
    <property type="entry name" value="MetI-like"/>
</dbReference>
<dbReference type="Pfam" id="PF00528">
    <property type="entry name" value="BPD_transp_1"/>
    <property type="match status" value="1"/>
</dbReference>
<dbReference type="SUPFAM" id="SSF161098">
    <property type="entry name" value="MetI-like"/>
    <property type="match status" value="1"/>
</dbReference>
<dbReference type="EMBL" id="JAOVQM010000001">
    <property type="protein sequence ID" value="MCV2231443.1"/>
    <property type="molecule type" value="Genomic_DNA"/>
</dbReference>
<comment type="similarity">
    <text evidence="7">Belongs to the binding-protein-dependent transport system permease family.</text>
</comment>
<evidence type="ECO:0000259" key="8">
    <source>
        <dbReference type="PROSITE" id="PS50928"/>
    </source>
</evidence>
<keyword evidence="10" id="KW-1185">Reference proteome</keyword>
<keyword evidence="2 7" id="KW-0813">Transport</keyword>